<reference evidence="1" key="1">
    <citation type="journal article" date="2020" name="mSystems">
        <title>Genome- and Community-Level Interaction Insights into Carbon Utilization and Element Cycling Functions of Hydrothermarchaeota in Hydrothermal Sediment.</title>
        <authorList>
            <person name="Zhou Z."/>
            <person name="Liu Y."/>
            <person name="Xu W."/>
            <person name="Pan J."/>
            <person name="Luo Z.H."/>
            <person name="Li M."/>
        </authorList>
    </citation>
    <scope>NUCLEOTIDE SEQUENCE [LARGE SCALE GENOMIC DNA]</scope>
    <source>
        <strain evidence="1">SpSt-300</strain>
    </source>
</reference>
<organism evidence="1">
    <name type="scientific">Ammonifex degensii</name>
    <dbReference type="NCBI Taxonomy" id="42838"/>
    <lineage>
        <taxon>Bacteria</taxon>
        <taxon>Bacillati</taxon>
        <taxon>Bacillota</taxon>
        <taxon>Clostridia</taxon>
        <taxon>Thermoanaerobacterales</taxon>
        <taxon>Thermoanaerobacteraceae</taxon>
        <taxon>Ammonifex</taxon>
    </lineage>
</organism>
<accession>A0A7C2EBQ8</accession>
<evidence type="ECO:0000313" key="1">
    <source>
        <dbReference type="EMBL" id="HEL65468.1"/>
    </source>
</evidence>
<comment type="caution">
    <text evidence="1">The sequence shown here is derived from an EMBL/GenBank/DDBJ whole genome shotgun (WGS) entry which is preliminary data.</text>
</comment>
<dbReference type="EMBL" id="DSMU01000135">
    <property type="protein sequence ID" value="HEL65468.1"/>
    <property type="molecule type" value="Genomic_DNA"/>
</dbReference>
<gene>
    <name evidence="1" type="ORF">ENQ34_02135</name>
</gene>
<dbReference type="InterPro" id="IPR005358">
    <property type="entry name" value="Puta_zinc/iron-chelating_dom"/>
</dbReference>
<dbReference type="AlphaFoldDB" id="A0A7C2EBQ8"/>
<name>A0A7C2EBQ8_9THEO</name>
<dbReference type="Pfam" id="PF03692">
    <property type="entry name" value="CxxCxxCC"/>
    <property type="match status" value="1"/>
</dbReference>
<sequence length="219" mass="25518">MPVQVLLQRFGEARGYDVIIRRKTATVQDYLDALNYGFQTLALTRMRRPERPDCLGCDRCCAERAPLMLIDCLLLSLATETRTLEGFLSRYAAVGVTGPVVDITLRRLEDGYCIFLDRSERTCFVYPARPFVCQTFFCCPATPRALALREAVVNQGEDELVRRWLKTRRAVHYAENPRVDPRDWPKTAFSGKWRYDAVPLRKVVPRRLWRELYQGRHRE</sequence>
<proteinExistence type="predicted"/>
<protein>
    <submittedName>
        <fullName evidence="1">YkgJ family cysteine cluster protein</fullName>
    </submittedName>
</protein>